<dbReference type="Gene3D" id="2.40.30.10">
    <property type="entry name" value="Translation factors"/>
    <property type="match status" value="1"/>
</dbReference>
<dbReference type="InterPro" id="IPR050353">
    <property type="entry name" value="PyrK_electron_transfer"/>
</dbReference>
<evidence type="ECO:0000313" key="5">
    <source>
        <dbReference type="Proteomes" id="UP000294678"/>
    </source>
</evidence>
<dbReference type="RefSeq" id="WP_134111869.1">
    <property type="nucleotide sequence ID" value="NZ_SOBG01000001.1"/>
</dbReference>
<reference evidence="4 5" key="1">
    <citation type="submission" date="2019-03" db="EMBL/GenBank/DDBJ databases">
        <title>Genomic Encyclopedia of Type Strains, Phase IV (KMG-IV): sequencing the most valuable type-strain genomes for metagenomic binning, comparative biology and taxonomic classification.</title>
        <authorList>
            <person name="Goeker M."/>
        </authorList>
    </citation>
    <scope>NUCLEOTIDE SEQUENCE [LARGE SCALE GENOMIC DNA]</scope>
    <source>
        <strain evidence="4 5">DSM 100055</strain>
    </source>
</reference>
<keyword evidence="2" id="KW-0001">2Fe-2S</keyword>
<dbReference type="EMBL" id="SOBG01000001">
    <property type="protein sequence ID" value="TDT72315.1"/>
    <property type="molecule type" value="Genomic_DNA"/>
</dbReference>
<keyword evidence="1" id="KW-0274">FAD</keyword>
<keyword evidence="1" id="KW-0285">Flavoprotein</keyword>
<feature type="domain" description="FAD-binding FR-type" evidence="3">
    <location>
        <begin position="1"/>
        <end position="95"/>
    </location>
</feature>
<dbReference type="InterPro" id="IPR012165">
    <property type="entry name" value="Cyt_c3_hydrogenase_gsu"/>
</dbReference>
<feature type="binding site" evidence="2">
    <location>
        <position position="223"/>
    </location>
    <ligand>
        <name>[2Fe-2S] cluster</name>
        <dbReference type="ChEBI" id="CHEBI:190135"/>
    </ligand>
</feature>
<dbReference type="GO" id="GO:0016491">
    <property type="term" value="F:oxidoreductase activity"/>
    <property type="evidence" value="ECO:0007669"/>
    <property type="project" value="InterPro"/>
</dbReference>
<gene>
    <name evidence="4" type="ORF">EV215_0104</name>
</gene>
<name>A0AA46E0C6_9FUSO</name>
<dbReference type="SUPFAM" id="SSF52343">
    <property type="entry name" value="Ferredoxin reductase-like, C-terminal NADP-linked domain"/>
    <property type="match status" value="1"/>
</dbReference>
<keyword evidence="2" id="KW-0408">Iron</keyword>
<evidence type="ECO:0000256" key="2">
    <source>
        <dbReference type="PIRSR" id="PIRSR006816-2"/>
    </source>
</evidence>
<dbReference type="Proteomes" id="UP000294678">
    <property type="component" value="Unassembled WGS sequence"/>
</dbReference>
<dbReference type="PANTHER" id="PTHR43513:SF3">
    <property type="entry name" value="DIHYDROOROTATE DEHYDROGENASE B (NAD(+)), ELECTRON TRANSFER SUBUNIT-RELATED"/>
    <property type="match status" value="1"/>
</dbReference>
<dbReference type="PROSITE" id="PS51384">
    <property type="entry name" value="FAD_FR"/>
    <property type="match status" value="1"/>
</dbReference>
<dbReference type="NCBIfam" id="NF004862">
    <property type="entry name" value="PRK06222.1"/>
    <property type="match status" value="1"/>
</dbReference>
<comment type="cofactor">
    <cofactor evidence="1">
        <name>FAD</name>
        <dbReference type="ChEBI" id="CHEBI:57692"/>
    </cofactor>
    <text evidence="1">Binds 1 FAD per subunit.</text>
</comment>
<dbReference type="PANTHER" id="PTHR43513">
    <property type="entry name" value="DIHYDROOROTATE DEHYDROGENASE B (NAD(+)), ELECTRON TRANSFER SUBUNIT"/>
    <property type="match status" value="1"/>
</dbReference>
<keyword evidence="2" id="KW-0411">Iron-sulfur</keyword>
<dbReference type="InterPro" id="IPR017938">
    <property type="entry name" value="Riboflavin_synthase-like_b-brl"/>
</dbReference>
<dbReference type="Pfam" id="PF00175">
    <property type="entry name" value="NAD_binding_1"/>
    <property type="match status" value="1"/>
</dbReference>
<dbReference type="GO" id="GO:0046872">
    <property type="term" value="F:metal ion binding"/>
    <property type="evidence" value="ECO:0007669"/>
    <property type="project" value="UniProtKB-KW"/>
</dbReference>
<dbReference type="GO" id="GO:0051537">
    <property type="term" value="F:2 iron, 2 sulfur cluster binding"/>
    <property type="evidence" value="ECO:0007669"/>
    <property type="project" value="UniProtKB-KW"/>
</dbReference>
<accession>A0AA46E0C6</accession>
<feature type="binding site" evidence="2">
    <location>
        <position position="238"/>
    </location>
    <ligand>
        <name>[2Fe-2S] cluster</name>
        <dbReference type="ChEBI" id="CHEBI:190135"/>
    </ligand>
</feature>
<dbReference type="InterPro" id="IPR017927">
    <property type="entry name" value="FAD-bd_FR_type"/>
</dbReference>
<dbReference type="Gene3D" id="3.40.50.80">
    <property type="entry name" value="Nucleotide-binding domain of ferredoxin-NADP reductase (FNR) module"/>
    <property type="match status" value="1"/>
</dbReference>
<dbReference type="CDD" id="cd06219">
    <property type="entry name" value="DHOD_e_trans_like1"/>
    <property type="match status" value="1"/>
</dbReference>
<keyword evidence="2" id="KW-0479">Metal-binding</keyword>
<comment type="cofactor">
    <cofactor evidence="2">
        <name>[2Fe-2S] cluster</name>
        <dbReference type="ChEBI" id="CHEBI:190135"/>
    </cofactor>
    <text evidence="2">Binds 1 [2Fe-2S] cluster per subunit.</text>
</comment>
<keyword evidence="5" id="KW-1185">Reference proteome</keyword>
<evidence type="ECO:0000259" key="3">
    <source>
        <dbReference type="PROSITE" id="PS51384"/>
    </source>
</evidence>
<comment type="caution">
    <text evidence="4">The sequence shown here is derived from an EMBL/GenBank/DDBJ whole genome shotgun (WGS) entry which is preliminary data.</text>
</comment>
<dbReference type="GO" id="GO:0006221">
    <property type="term" value="P:pyrimidine nucleotide biosynthetic process"/>
    <property type="evidence" value="ECO:0007669"/>
    <property type="project" value="InterPro"/>
</dbReference>
<protein>
    <submittedName>
        <fullName evidence="4">Ferredoxin--NADP+ reductase</fullName>
    </submittedName>
</protein>
<proteinExistence type="predicted"/>
<feature type="binding site" evidence="1">
    <location>
        <begin position="62"/>
        <end position="64"/>
    </location>
    <ligand>
        <name>FAD</name>
        <dbReference type="ChEBI" id="CHEBI:57692"/>
    </ligand>
</feature>
<dbReference type="InterPro" id="IPR039261">
    <property type="entry name" value="FNR_nucleotide-bd"/>
</dbReference>
<dbReference type="Pfam" id="PF10418">
    <property type="entry name" value="DHODB_Fe-S_bind"/>
    <property type="match status" value="1"/>
</dbReference>
<evidence type="ECO:0000256" key="1">
    <source>
        <dbReference type="PIRSR" id="PIRSR006816-1"/>
    </source>
</evidence>
<dbReference type="AlphaFoldDB" id="A0AA46E0C6"/>
<dbReference type="PIRSF" id="PIRSF006816">
    <property type="entry name" value="Cyc3_hyd_g"/>
    <property type="match status" value="1"/>
</dbReference>
<feature type="binding site" evidence="2">
    <location>
        <position position="226"/>
    </location>
    <ligand>
        <name>[2Fe-2S] cluster</name>
        <dbReference type="ChEBI" id="CHEBI:190135"/>
    </ligand>
</feature>
<sequence length="276" mass="31010">MYKILEKKIVNNDVEKIVVEAPHIARNCKAGQFIIIMVEEDGERVPLTIADYDREKKTITLIYQKVGYSTKLLGTKKVGDTIFALAGPLGKPVKHVENAKRILGIAGGVGAAPIYPQLKEYYKMGIKVDLILGARNEKYLLLEDEFSKFIDNMYITTDDGSKGRKGFVTQQLIELIESGNKYDEVIAIGPLIMMKFIVDITKKYNIKTSVSLNPIMIDGTGMCGGCRLTYDGKTKFACVDGPDFDGFLVDFDELLSRQNMYKDIEEKHKCRLDETL</sequence>
<dbReference type="InterPro" id="IPR001433">
    <property type="entry name" value="OxRdtase_FAD/NAD-bd"/>
</dbReference>
<dbReference type="InterPro" id="IPR019480">
    <property type="entry name" value="Dihydroorotate_DH_Fe-S-bd"/>
</dbReference>
<organism evidence="4 5">
    <name type="scientific">Hypnocyclicus thermotrophus</name>
    <dbReference type="NCBI Taxonomy" id="1627895"/>
    <lineage>
        <taxon>Bacteria</taxon>
        <taxon>Fusobacteriati</taxon>
        <taxon>Fusobacteriota</taxon>
        <taxon>Fusobacteriia</taxon>
        <taxon>Fusobacteriales</taxon>
        <taxon>Fusobacteriaceae</taxon>
        <taxon>Hypnocyclicus</taxon>
    </lineage>
</organism>
<dbReference type="GO" id="GO:0050660">
    <property type="term" value="F:flavin adenine dinucleotide binding"/>
    <property type="evidence" value="ECO:0007669"/>
    <property type="project" value="InterPro"/>
</dbReference>
<evidence type="ECO:0000313" key="4">
    <source>
        <dbReference type="EMBL" id="TDT72315.1"/>
    </source>
</evidence>
<dbReference type="SUPFAM" id="SSF63380">
    <property type="entry name" value="Riboflavin synthase domain-like"/>
    <property type="match status" value="1"/>
</dbReference>